<dbReference type="Proteomes" id="UP000032803">
    <property type="component" value="Chromosome I"/>
</dbReference>
<protein>
    <recommendedName>
        <fullName evidence="1">Fido domain-containing protein</fullName>
    </recommendedName>
</protein>
<gene>
    <name evidence="2" type="ORF">LHA_0224</name>
</gene>
<keyword evidence="3" id="KW-1185">Reference proteome</keyword>
<evidence type="ECO:0000313" key="2">
    <source>
        <dbReference type="EMBL" id="CEK09336.1"/>
    </source>
</evidence>
<evidence type="ECO:0000313" key="3">
    <source>
        <dbReference type="Proteomes" id="UP000032803"/>
    </source>
</evidence>
<dbReference type="Pfam" id="PF02661">
    <property type="entry name" value="Fic"/>
    <property type="match status" value="1"/>
</dbReference>
<accession>A0A0A8UP77</accession>
<name>A0A0A8UP77_LEGHA</name>
<dbReference type="KEGG" id="lha:LHA_0224"/>
<dbReference type="EMBL" id="LN681225">
    <property type="protein sequence ID" value="CEK09336.1"/>
    <property type="molecule type" value="Genomic_DNA"/>
</dbReference>
<dbReference type="AlphaFoldDB" id="A0A0A8UP77"/>
<organism evidence="2 3">
    <name type="scientific">Legionella hackeliae</name>
    <dbReference type="NCBI Taxonomy" id="449"/>
    <lineage>
        <taxon>Bacteria</taxon>
        <taxon>Pseudomonadati</taxon>
        <taxon>Pseudomonadota</taxon>
        <taxon>Gammaproteobacteria</taxon>
        <taxon>Legionellales</taxon>
        <taxon>Legionellaceae</taxon>
        <taxon>Legionella</taxon>
    </lineage>
</organism>
<dbReference type="InterPro" id="IPR003812">
    <property type="entry name" value="Fido"/>
</dbReference>
<dbReference type="OrthoDB" id="6196979at2"/>
<feature type="domain" description="Fido" evidence="1">
    <location>
        <begin position="192"/>
        <end position="248"/>
    </location>
</feature>
<dbReference type="Gene3D" id="1.10.3290.10">
    <property type="entry name" value="Fido-like domain"/>
    <property type="match status" value="1"/>
</dbReference>
<dbReference type="SUPFAM" id="SSF140931">
    <property type="entry name" value="Fic-like"/>
    <property type="match status" value="1"/>
</dbReference>
<dbReference type="HOGENOM" id="CLU_699791_0_0_6"/>
<evidence type="ECO:0000259" key="1">
    <source>
        <dbReference type="Pfam" id="PF02661"/>
    </source>
</evidence>
<dbReference type="InterPro" id="IPR036597">
    <property type="entry name" value="Fido-like_dom_sf"/>
</dbReference>
<dbReference type="RefSeq" id="WP_082060249.1">
    <property type="nucleotide sequence ID" value="NZ_LN681225.1"/>
</dbReference>
<dbReference type="PATRIC" id="fig|449.7.peg.927"/>
<sequence>MPKIRENYEYARVLPKEIWRFYMDYYRQVTKEGQQHESLLFDIDEPGYMAAMLKAHQLLNITLHEPLSPKLILQLYKAALEGVSKTNLTELDRFDRFRSNDVSGFWLKLNTVDTDEANVSREGLRQFLEEIIANNNENHYEILSHGTDVLQDVLKRYKGAANPKQGLEDALDFLETTIKNTPCKFLSPRMTHKEIAEKINHYILQYEIKLKSVAGDENKIDCIINLIQKIERLHPFIDGNCRTLVMLVLNRELIRNGFKPTMLWNPNRFDFFSTEQLREDILKGWTQAEKYQSEVANLMPYQKLYNQVDTLYIDARKSLFHKSSIETKARDLEKLLETLKTTAPQDSIELIRTSMTKLKIGRGVDSTENLLKALLSDIEKMPSLTLSSHSSKLH</sequence>
<proteinExistence type="predicted"/>
<reference evidence="3" key="1">
    <citation type="submission" date="2014-09" db="EMBL/GenBank/DDBJ databases">
        <authorList>
            <person name="Gomez-Valero L."/>
        </authorList>
    </citation>
    <scope>NUCLEOTIDE SEQUENCE [LARGE SCALE GENOMIC DNA]</scope>
    <source>
        <strain evidence="3">ATCC35250</strain>
    </source>
</reference>